<sequence>MKTQAPQFYTPPGRTGNIKSWILRIVFVVALASTLQLSTVYASPLPTNPGSGSGTPVHANSPAPESTGAPDHARLNKALDKWTMFATGSTLIGFAYAKPEIAEKRKGHFTSASKLILPNPLWSLATDELYLLPKLGMVNQNPNNAHWNCLVYAKKSKIDEMKSDMVYESREEQSPPYPEQLPPSPGQQLPPYTRTPIPNVPPAQPANLQNPIVFFKQEAFPGTVAMRVPKNKIKEWEIDAVCHETTKDLLKLKASWNEWKSSIRNWPEDEDLV</sequence>
<dbReference type="AlphaFoldDB" id="A0A1Q3E1Q8"/>
<evidence type="ECO:0000313" key="4">
    <source>
        <dbReference type="Proteomes" id="UP000188533"/>
    </source>
</evidence>
<feature type="transmembrane region" description="Helical" evidence="2">
    <location>
        <begin position="21"/>
        <end position="42"/>
    </location>
</feature>
<keyword evidence="2" id="KW-0812">Transmembrane</keyword>
<feature type="compositionally biased region" description="Pro residues" evidence="1">
    <location>
        <begin position="175"/>
        <end position="185"/>
    </location>
</feature>
<reference evidence="3 4" key="1">
    <citation type="submission" date="2016-08" db="EMBL/GenBank/DDBJ databases">
        <authorList>
            <consortium name="Lentinula edodes genome sequencing consortium"/>
            <person name="Sakamoto Y."/>
            <person name="Nakade K."/>
            <person name="Sato S."/>
            <person name="Yoshida Y."/>
            <person name="Miyazaki K."/>
            <person name="Natsume S."/>
            <person name="Konno N."/>
        </authorList>
    </citation>
    <scope>NUCLEOTIDE SEQUENCE [LARGE SCALE GENOMIC DNA]</scope>
    <source>
        <strain evidence="3 4">NBRC 111202</strain>
    </source>
</reference>
<evidence type="ECO:0000256" key="1">
    <source>
        <dbReference type="SAM" id="MobiDB-lite"/>
    </source>
</evidence>
<keyword evidence="2" id="KW-1133">Transmembrane helix</keyword>
<organism evidence="3 4">
    <name type="scientific">Lentinula edodes</name>
    <name type="common">Shiitake mushroom</name>
    <name type="synonym">Lentinus edodes</name>
    <dbReference type="NCBI Taxonomy" id="5353"/>
    <lineage>
        <taxon>Eukaryota</taxon>
        <taxon>Fungi</taxon>
        <taxon>Dikarya</taxon>
        <taxon>Basidiomycota</taxon>
        <taxon>Agaricomycotina</taxon>
        <taxon>Agaricomycetes</taxon>
        <taxon>Agaricomycetidae</taxon>
        <taxon>Agaricales</taxon>
        <taxon>Marasmiineae</taxon>
        <taxon>Omphalotaceae</taxon>
        <taxon>Lentinula</taxon>
    </lineage>
</organism>
<keyword evidence="2" id="KW-0472">Membrane</keyword>
<gene>
    <name evidence="3" type="ORF">LENED_002756</name>
</gene>
<evidence type="ECO:0000313" key="3">
    <source>
        <dbReference type="EMBL" id="GAW01175.1"/>
    </source>
</evidence>
<name>A0A1Q3E1Q8_LENED</name>
<dbReference type="Proteomes" id="UP000188533">
    <property type="component" value="Unassembled WGS sequence"/>
</dbReference>
<proteinExistence type="predicted"/>
<keyword evidence="4" id="KW-1185">Reference proteome</keyword>
<feature type="region of interest" description="Disordered" evidence="1">
    <location>
        <begin position="49"/>
        <end position="71"/>
    </location>
</feature>
<evidence type="ECO:0000256" key="2">
    <source>
        <dbReference type="SAM" id="Phobius"/>
    </source>
</evidence>
<dbReference type="EMBL" id="BDGU01000053">
    <property type="protein sequence ID" value="GAW01175.1"/>
    <property type="molecule type" value="Genomic_DNA"/>
</dbReference>
<comment type="caution">
    <text evidence="3">The sequence shown here is derived from an EMBL/GenBank/DDBJ whole genome shotgun (WGS) entry which is preliminary data.</text>
</comment>
<reference evidence="3 4" key="2">
    <citation type="submission" date="2017-02" db="EMBL/GenBank/DDBJ databases">
        <title>A genome survey and senescence transcriptome analysis in Lentinula edodes.</title>
        <authorList>
            <person name="Sakamoto Y."/>
            <person name="Nakade K."/>
            <person name="Sato S."/>
            <person name="Yoshida Y."/>
            <person name="Miyazaki K."/>
            <person name="Natsume S."/>
            <person name="Konno N."/>
        </authorList>
    </citation>
    <scope>NUCLEOTIDE SEQUENCE [LARGE SCALE GENOMIC DNA]</scope>
    <source>
        <strain evidence="3 4">NBRC 111202</strain>
    </source>
</reference>
<accession>A0A1Q3E1Q8</accession>
<protein>
    <submittedName>
        <fullName evidence="3">Uncharacterized protein</fullName>
    </submittedName>
</protein>
<feature type="region of interest" description="Disordered" evidence="1">
    <location>
        <begin position="166"/>
        <end position="203"/>
    </location>
</feature>